<dbReference type="AlphaFoldDB" id="A0A378MV34"/>
<sequence>MFKHQYRDEFAIISVGLKLAKAWKPVLSYGSLAQLNPETVTPIQIFDEVCAVRSSKLPNPDELAMPAAFLKIR</sequence>
<dbReference type="InterPro" id="IPR016169">
    <property type="entry name" value="FAD-bd_PCMH_sub2"/>
</dbReference>
<proteinExistence type="predicted"/>
<reference evidence="1 2" key="1">
    <citation type="submission" date="2018-06" db="EMBL/GenBank/DDBJ databases">
        <authorList>
            <consortium name="Pathogen Informatics"/>
            <person name="Doyle S."/>
        </authorList>
    </citation>
    <scope>NUCLEOTIDE SEQUENCE [LARGE SCALE GENOMIC DNA]</scope>
    <source>
        <strain evidence="1 2">NCTC10638</strain>
    </source>
</reference>
<dbReference type="EC" id="1.3.1.98" evidence="1"/>
<organism evidence="1 2">
    <name type="scientific">Mannheimia haemolytica</name>
    <name type="common">Pasteurella haemolytica</name>
    <dbReference type="NCBI Taxonomy" id="75985"/>
    <lineage>
        <taxon>Bacteria</taxon>
        <taxon>Pseudomonadati</taxon>
        <taxon>Pseudomonadota</taxon>
        <taxon>Gammaproteobacteria</taxon>
        <taxon>Pasteurellales</taxon>
        <taxon>Pasteurellaceae</taxon>
        <taxon>Mannheimia</taxon>
    </lineage>
</organism>
<dbReference type="Proteomes" id="UP000254802">
    <property type="component" value="Unassembled WGS sequence"/>
</dbReference>
<accession>A0A378MV34</accession>
<dbReference type="GO" id="GO:0008762">
    <property type="term" value="F:UDP-N-acetylmuramate dehydrogenase activity"/>
    <property type="evidence" value="ECO:0007669"/>
    <property type="project" value="UniProtKB-EC"/>
</dbReference>
<evidence type="ECO:0000313" key="1">
    <source>
        <dbReference type="EMBL" id="STY60081.1"/>
    </source>
</evidence>
<protein>
    <submittedName>
        <fullName evidence="1">UDP-N-acetylenolpyruvoylglucosamine reductase</fullName>
        <ecNumber evidence="1">1.3.1.98</ecNumber>
    </submittedName>
</protein>
<gene>
    <name evidence="1" type="primary">murB_2</name>
    <name evidence="1" type="ORF">NCTC10638_01274</name>
</gene>
<dbReference type="EMBL" id="UGPN01000002">
    <property type="protein sequence ID" value="STY60081.1"/>
    <property type="molecule type" value="Genomic_DNA"/>
</dbReference>
<dbReference type="Gene3D" id="3.30.465.10">
    <property type="match status" value="1"/>
</dbReference>
<name>A0A378MV34_MANHA</name>
<keyword evidence="1" id="KW-0560">Oxidoreductase</keyword>
<evidence type="ECO:0000313" key="2">
    <source>
        <dbReference type="Proteomes" id="UP000254802"/>
    </source>
</evidence>